<protein>
    <submittedName>
        <fullName evidence="2">Uncharacterized protein</fullName>
    </submittedName>
</protein>
<feature type="non-terminal residue" evidence="2">
    <location>
        <position position="96"/>
    </location>
</feature>
<dbReference type="Proteomes" id="UP000008311">
    <property type="component" value="Unassembled WGS sequence"/>
</dbReference>
<organism evidence="2 3">
    <name type="scientific">Ricinus communis</name>
    <name type="common">Castor bean</name>
    <dbReference type="NCBI Taxonomy" id="3988"/>
    <lineage>
        <taxon>Eukaryota</taxon>
        <taxon>Viridiplantae</taxon>
        <taxon>Streptophyta</taxon>
        <taxon>Embryophyta</taxon>
        <taxon>Tracheophyta</taxon>
        <taxon>Spermatophyta</taxon>
        <taxon>Magnoliopsida</taxon>
        <taxon>eudicotyledons</taxon>
        <taxon>Gunneridae</taxon>
        <taxon>Pentapetalae</taxon>
        <taxon>rosids</taxon>
        <taxon>fabids</taxon>
        <taxon>Malpighiales</taxon>
        <taxon>Euphorbiaceae</taxon>
        <taxon>Acalyphoideae</taxon>
        <taxon>Acalypheae</taxon>
        <taxon>Ricinus</taxon>
    </lineage>
</organism>
<sequence>MSGPWEKYQAMPAAADTPADGPWAKYGTPNTEIDPSIPRVDVTGHYVPDSRPTAADPSLIDKIKGIGETALSLATGATGGTLGMLGGALGGLAGAV</sequence>
<reference evidence="3" key="1">
    <citation type="journal article" date="2010" name="Nat. Biotechnol.">
        <title>Draft genome sequence of the oilseed species Ricinus communis.</title>
        <authorList>
            <person name="Chan A.P."/>
            <person name="Crabtree J."/>
            <person name="Zhao Q."/>
            <person name="Lorenzi H."/>
            <person name="Orvis J."/>
            <person name="Puiu D."/>
            <person name="Melake-Berhan A."/>
            <person name="Jones K.M."/>
            <person name="Redman J."/>
            <person name="Chen G."/>
            <person name="Cahoon E.B."/>
            <person name="Gedil M."/>
            <person name="Stanke M."/>
            <person name="Haas B.J."/>
            <person name="Wortman J.R."/>
            <person name="Fraser-Liggett C.M."/>
            <person name="Ravel J."/>
            <person name="Rabinowicz P.D."/>
        </authorList>
    </citation>
    <scope>NUCLEOTIDE SEQUENCE [LARGE SCALE GENOMIC DNA]</scope>
    <source>
        <strain evidence="3">cv. Hale</strain>
    </source>
</reference>
<gene>
    <name evidence="2" type="ORF">RCOM_1928750</name>
</gene>
<dbReference type="InParanoid" id="B9TFI7"/>
<evidence type="ECO:0000256" key="1">
    <source>
        <dbReference type="SAM" id="MobiDB-lite"/>
    </source>
</evidence>
<name>B9TFI7_RICCO</name>
<feature type="region of interest" description="Disordered" evidence="1">
    <location>
        <begin position="1"/>
        <end position="39"/>
    </location>
</feature>
<accession>B9TFI7</accession>
<proteinExistence type="predicted"/>
<evidence type="ECO:0000313" key="3">
    <source>
        <dbReference type="Proteomes" id="UP000008311"/>
    </source>
</evidence>
<keyword evidence="3" id="KW-1185">Reference proteome</keyword>
<evidence type="ECO:0000313" key="2">
    <source>
        <dbReference type="EMBL" id="EEF25377.1"/>
    </source>
</evidence>
<dbReference type="AlphaFoldDB" id="B9TFI7"/>
<dbReference type="EMBL" id="EQ979823">
    <property type="protein sequence ID" value="EEF25377.1"/>
    <property type="molecule type" value="Genomic_DNA"/>
</dbReference>